<gene>
    <name evidence="1" type="ORF">M9H77_02466</name>
</gene>
<sequence>MDYTWPNSSWQMMEAMRKQEQYQSKLARDNHNFYHVEISLLKDINGVGIFSSYDKSYGHTSYDDYRGYERVNAKYVEHSPYVIKDFMIVMTLEIIVMVEEFTMRA</sequence>
<dbReference type="Proteomes" id="UP001060085">
    <property type="component" value="Linkage Group LG01"/>
</dbReference>
<evidence type="ECO:0000313" key="2">
    <source>
        <dbReference type="Proteomes" id="UP001060085"/>
    </source>
</evidence>
<evidence type="ECO:0000313" key="1">
    <source>
        <dbReference type="EMBL" id="KAI5681239.1"/>
    </source>
</evidence>
<name>A0ACC0C8W6_CATRO</name>
<reference evidence="2" key="1">
    <citation type="journal article" date="2023" name="Nat. Plants">
        <title>Single-cell RNA sequencing provides a high-resolution roadmap for understanding the multicellular compartmentation of specialized metabolism.</title>
        <authorList>
            <person name="Sun S."/>
            <person name="Shen X."/>
            <person name="Li Y."/>
            <person name="Li Y."/>
            <person name="Wang S."/>
            <person name="Li R."/>
            <person name="Zhang H."/>
            <person name="Shen G."/>
            <person name="Guo B."/>
            <person name="Wei J."/>
            <person name="Xu J."/>
            <person name="St-Pierre B."/>
            <person name="Chen S."/>
            <person name="Sun C."/>
        </authorList>
    </citation>
    <scope>NUCLEOTIDE SEQUENCE [LARGE SCALE GENOMIC DNA]</scope>
</reference>
<proteinExistence type="predicted"/>
<organism evidence="1 2">
    <name type="scientific">Catharanthus roseus</name>
    <name type="common">Madagascar periwinkle</name>
    <name type="synonym">Vinca rosea</name>
    <dbReference type="NCBI Taxonomy" id="4058"/>
    <lineage>
        <taxon>Eukaryota</taxon>
        <taxon>Viridiplantae</taxon>
        <taxon>Streptophyta</taxon>
        <taxon>Embryophyta</taxon>
        <taxon>Tracheophyta</taxon>
        <taxon>Spermatophyta</taxon>
        <taxon>Magnoliopsida</taxon>
        <taxon>eudicotyledons</taxon>
        <taxon>Gunneridae</taxon>
        <taxon>Pentapetalae</taxon>
        <taxon>asterids</taxon>
        <taxon>lamiids</taxon>
        <taxon>Gentianales</taxon>
        <taxon>Apocynaceae</taxon>
        <taxon>Rauvolfioideae</taxon>
        <taxon>Vinceae</taxon>
        <taxon>Catharanthinae</taxon>
        <taxon>Catharanthus</taxon>
    </lineage>
</organism>
<accession>A0ACC0C8W6</accession>
<keyword evidence="2" id="KW-1185">Reference proteome</keyword>
<dbReference type="EMBL" id="CM044701">
    <property type="protein sequence ID" value="KAI5681239.1"/>
    <property type="molecule type" value="Genomic_DNA"/>
</dbReference>
<protein>
    <submittedName>
        <fullName evidence="1">Uncharacterized protein</fullName>
    </submittedName>
</protein>
<comment type="caution">
    <text evidence="1">The sequence shown here is derived from an EMBL/GenBank/DDBJ whole genome shotgun (WGS) entry which is preliminary data.</text>
</comment>